<dbReference type="PANTHER" id="PTHR43255">
    <property type="entry name" value="IRON-SULFUR-BINDING OXIDOREDUCTASE FADF-RELATED-RELATED"/>
    <property type="match status" value="1"/>
</dbReference>
<dbReference type="PANTHER" id="PTHR43255:SF1">
    <property type="entry name" value="IRON-SULFUR-BINDING OXIDOREDUCTASE FADF-RELATED"/>
    <property type="match status" value="1"/>
</dbReference>
<proteinExistence type="predicted"/>
<evidence type="ECO:0000259" key="6">
    <source>
        <dbReference type="PROSITE" id="PS51379"/>
    </source>
</evidence>
<organism evidence="7 8">
    <name type="scientific">Desulfuromusa kysingii</name>
    <dbReference type="NCBI Taxonomy" id="37625"/>
    <lineage>
        <taxon>Bacteria</taxon>
        <taxon>Pseudomonadati</taxon>
        <taxon>Thermodesulfobacteriota</taxon>
        <taxon>Desulfuromonadia</taxon>
        <taxon>Desulfuromonadales</taxon>
        <taxon>Geopsychrobacteraceae</taxon>
        <taxon>Desulfuromusa</taxon>
    </lineage>
</organism>
<sequence>MNEASARRKIEQFADACNGCGACRHNCFMLGEASMHIGEIARQVLGDHPLQEVLDLVYRCSLCGLCSHKCPLNLNPSLVMEQIREYLTYQPEQQKNLAASVAMQVDREWNYFTLYRDTYAISYDDLFRDHCDTLFIPGCSLSSFSPELVRKSFQWLEDQGLKIGFSDICCSKPLSSLGLSTRAEQMMRALSSQLEADGIKRIVTACPNCHRTFSDFFSSVEVVSIFSLLEKAGVQVSVPSLVSVHDSCPDRNNQAAQKTLRSLLQGPMVEMEHHGAQTLCCGSGGIVSLVDPKMCERRASIRMGELHASGAELCVTTCLACGHRLNRSGEQNRAVHLLELVFNEAVNYDDITFRSRQMWEGEWGAYNMQRLNGVQSAKVADQKDVEKR</sequence>
<dbReference type="PROSITE" id="PS00198">
    <property type="entry name" value="4FE4S_FER_1"/>
    <property type="match status" value="1"/>
</dbReference>
<dbReference type="AlphaFoldDB" id="A0A1H4A2K8"/>
<keyword evidence="2" id="KW-0479">Metal-binding</keyword>
<dbReference type="Proteomes" id="UP000199409">
    <property type="component" value="Unassembled WGS sequence"/>
</dbReference>
<dbReference type="SUPFAM" id="SSF46548">
    <property type="entry name" value="alpha-helical ferredoxin"/>
    <property type="match status" value="1"/>
</dbReference>
<evidence type="ECO:0000256" key="3">
    <source>
        <dbReference type="ARBA" id="ARBA00023002"/>
    </source>
</evidence>
<keyword evidence="5" id="KW-0411">Iron-sulfur</keyword>
<dbReference type="GO" id="GO:0046872">
    <property type="term" value="F:metal ion binding"/>
    <property type="evidence" value="ECO:0007669"/>
    <property type="project" value="UniProtKB-KW"/>
</dbReference>
<evidence type="ECO:0000313" key="8">
    <source>
        <dbReference type="Proteomes" id="UP000199409"/>
    </source>
</evidence>
<feature type="domain" description="4Fe-4S ferredoxin-type" evidence="6">
    <location>
        <begin position="50"/>
        <end position="81"/>
    </location>
</feature>
<keyword evidence="1" id="KW-0004">4Fe-4S</keyword>
<keyword evidence="8" id="KW-1185">Reference proteome</keyword>
<name>A0A1H4A2K8_9BACT</name>
<dbReference type="InterPro" id="IPR051460">
    <property type="entry name" value="HdrC_iron-sulfur_subunit"/>
</dbReference>
<dbReference type="OrthoDB" id="9803192at2"/>
<dbReference type="Pfam" id="PF13183">
    <property type="entry name" value="Fer4_8"/>
    <property type="match status" value="1"/>
</dbReference>
<dbReference type="InterPro" id="IPR017900">
    <property type="entry name" value="4Fe4S_Fe_S_CS"/>
</dbReference>
<keyword evidence="4" id="KW-0408">Iron</keyword>
<accession>A0A1H4A2K8</accession>
<dbReference type="GO" id="GO:0005886">
    <property type="term" value="C:plasma membrane"/>
    <property type="evidence" value="ECO:0007669"/>
    <property type="project" value="TreeGrafter"/>
</dbReference>
<evidence type="ECO:0000256" key="1">
    <source>
        <dbReference type="ARBA" id="ARBA00022485"/>
    </source>
</evidence>
<reference evidence="7 8" key="1">
    <citation type="submission" date="2016-10" db="EMBL/GenBank/DDBJ databases">
        <authorList>
            <person name="de Groot N.N."/>
        </authorList>
    </citation>
    <scope>NUCLEOTIDE SEQUENCE [LARGE SCALE GENOMIC DNA]</scope>
    <source>
        <strain evidence="7 8">DSM 7343</strain>
    </source>
</reference>
<gene>
    <name evidence="7" type="ORF">SAMN05660420_01773</name>
</gene>
<dbReference type="InterPro" id="IPR009051">
    <property type="entry name" value="Helical_ferredxn"/>
</dbReference>
<evidence type="ECO:0000256" key="5">
    <source>
        <dbReference type="ARBA" id="ARBA00023014"/>
    </source>
</evidence>
<dbReference type="Gene3D" id="1.10.1060.10">
    <property type="entry name" value="Alpha-helical ferredoxin"/>
    <property type="match status" value="1"/>
</dbReference>
<dbReference type="RefSeq" id="WP_139167503.1">
    <property type="nucleotide sequence ID" value="NZ_FNQN01000004.1"/>
</dbReference>
<protein>
    <submittedName>
        <fullName evidence="7">Fe-S oxidoreductase</fullName>
    </submittedName>
</protein>
<dbReference type="InterPro" id="IPR004017">
    <property type="entry name" value="Cys_rich_dom"/>
</dbReference>
<dbReference type="GO" id="GO:0051539">
    <property type="term" value="F:4 iron, 4 sulfur cluster binding"/>
    <property type="evidence" value="ECO:0007669"/>
    <property type="project" value="UniProtKB-KW"/>
</dbReference>
<evidence type="ECO:0000313" key="7">
    <source>
        <dbReference type="EMBL" id="SEA30157.1"/>
    </source>
</evidence>
<evidence type="ECO:0000256" key="4">
    <source>
        <dbReference type="ARBA" id="ARBA00023004"/>
    </source>
</evidence>
<dbReference type="STRING" id="37625.SAMN05660420_01773"/>
<dbReference type="PROSITE" id="PS51379">
    <property type="entry name" value="4FE4S_FER_2"/>
    <property type="match status" value="1"/>
</dbReference>
<dbReference type="EMBL" id="FNQN01000004">
    <property type="protein sequence ID" value="SEA30157.1"/>
    <property type="molecule type" value="Genomic_DNA"/>
</dbReference>
<dbReference type="InterPro" id="IPR017896">
    <property type="entry name" value="4Fe4S_Fe-S-bd"/>
</dbReference>
<keyword evidence="3" id="KW-0560">Oxidoreductase</keyword>
<evidence type="ECO:0000256" key="2">
    <source>
        <dbReference type="ARBA" id="ARBA00022723"/>
    </source>
</evidence>
<dbReference type="Pfam" id="PF02754">
    <property type="entry name" value="CCG"/>
    <property type="match status" value="2"/>
</dbReference>
<dbReference type="GO" id="GO:0016491">
    <property type="term" value="F:oxidoreductase activity"/>
    <property type="evidence" value="ECO:0007669"/>
    <property type="project" value="UniProtKB-KW"/>
</dbReference>